<dbReference type="NCBIfam" id="TIGR04183">
    <property type="entry name" value="Por_Secre_tail"/>
    <property type="match status" value="1"/>
</dbReference>
<dbReference type="Gene3D" id="1.10.1130.10">
    <property type="entry name" value="Flavocytochrome C3, Chain A"/>
    <property type="match status" value="1"/>
</dbReference>
<dbReference type="EMBL" id="VRKQ01000008">
    <property type="protein sequence ID" value="TXG39417.1"/>
    <property type="molecule type" value="Genomic_DNA"/>
</dbReference>
<feature type="transmembrane region" description="Helical" evidence="2">
    <location>
        <begin position="20"/>
        <end position="43"/>
    </location>
</feature>
<keyword evidence="2" id="KW-1133">Transmembrane helix</keyword>
<dbReference type="Proteomes" id="UP000321080">
    <property type="component" value="Unassembled WGS sequence"/>
</dbReference>
<gene>
    <name evidence="4" type="ORF">FUA22_05965</name>
</gene>
<name>A0A5C7GMV1_9FLAO</name>
<comment type="caution">
    <text evidence="4">The sequence shown here is derived from an EMBL/GenBank/DDBJ whole genome shotgun (WGS) entry which is preliminary data.</text>
</comment>
<sequence>MGLIFGSIIYHIMKRIELKLGLLLILIFLLMSGMVRIVSNYYVSTTLDDFFMPGSQPHESGTFYSPSQCDKCHGDYDSDVEPSFNYDGSMMAHSMRDPLFEASLSIANQDAAFSGDLCIRCHTPKGWLEGRSVPTDGSALTAADREGIQCHFCHKLVDPLSTSAEDLNYINTMDHVPLQHGNGMYVVDSNDNLRRGPYDDVNANHPTLYSSFHTKSEFCATCHDVSNPVFSKTSEGAYLPNTIGEEAPSFNKHDMFPAERTYSEWKMSAYNTPEGVPSNVFGGNKENVSSCIDCHMQDVTGKGSEKNSSPIRNDLALHDLTGGNTFIPLLIKDLHETEVDTVAINAGIVRAKYMLQNAATLNVNSTKEANGYQVQVEVVNETGHKLPSGYPEGRRIWINVQAIDIENNIIYESGAYNAETGVLNKNGTKIYEAKLGMSQEVADLANTNAPGYYSSGVSFHFALNNTIVKDNRIPPRGFTNANFESIQAAPVGYSYPDGAYSDTTLYNIPLETHRINVKLLYQTVSKEYIEFLRDKNVTDNKGQILYDLWVKHGKSAPVVMKELEMFTSTLNTHNADTLSNRIKLFPNPANNLVNVQFNFSSKKEMLLEIYSLNGVKIKTIAKGIVIPKETIRIETAGLTSGTYILNFKIDGIKASKMLIKK</sequence>
<accession>A0A5C7GMV1</accession>
<proteinExistence type="predicted"/>
<dbReference type="SUPFAM" id="SSF48695">
    <property type="entry name" value="Multiheme cytochromes"/>
    <property type="match status" value="1"/>
</dbReference>
<evidence type="ECO:0000256" key="1">
    <source>
        <dbReference type="ARBA" id="ARBA00022729"/>
    </source>
</evidence>
<dbReference type="AlphaFoldDB" id="A0A5C7GMV1"/>
<evidence type="ECO:0000259" key="3">
    <source>
        <dbReference type="Pfam" id="PF18962"/>
    </source>
</evidence>
<dbReference type="InterPro" id="IPR026444">
    <property type="entry name" value="Secre_tail"/>
</dbReference>
<keyword evidence="2" id="KW-0812">Transmembrane</keyword>
<dbReference type="OrthoDB" id="1446312at2"/>
<organism evidence="4 5">
    <name type="scientific">Seonamhaeicola maritimus</name>
    <dbReference type="NCBI Taxonomy" id="2591822"/>
    <lineage>
        <taxon>Bacteria</taxon>
        <taxon>Pseudomonadati</taxon>
        <taxon>Bacteroidota</taxon>
        <taxon>Flavobacteriia</taxon>
        <taxon>Flavobacteriales</taxon>
        <taxon>Flavobacteriaceae</taxon>
    </lineage>
</organism>
<evidence type="ECO:0000313" key="4">
    <source>
        <dbReference type="EMBL" id="TXG39417.1"/>
    </source>
</evidence>
<feature type="domain" description="Secretion system C-terminal sorting" evidence="3">
    <location>
        <begin position="584"/>
        <end position="659"/>
    </location>
</feature>
<reference evidence="4 5" key="1">
    <citation type="submission" date="2019-08" db="EMBL/GenBank/DDBJ databases">
        <title>Seonamhaeicola sediminis sp. nov., isolated from marine sediment.</title>
        <authorList>
            <person name="Cao W.R."/>
        </authorList>
    </citation>
    <scope>NUCLEOTIDE SEQUENCE [LARGE SCALE GENOMIC DNA]</scope>
    <source>
        <strain evidence="4 5">1505</strain>
    </source>
</reference>
<dbReference type="Pfam" id="PF18962">
    <property type="entry name" value="Por_Secre_tail"/>
    <property type="match status" value="1"/>
</dbReference>
<evidence type="ECO:0000313" key="5">
    <source>
        <dbReference type="Proteomes" id="UP000321080"/>
    </source>
</evidence>
<keyword evidence="1" id="KW-0732">Signal</keyword>
<dbReference type="InterPro" id="IPR036280">
    <property type="entry name" value="Multihaem_cyt_sf"/>
</dbReference>
<protein>
    <submittedName>
        <fullName evidence="4">T9SS type A sorting domain-containing protein</fullName>
    </submittedName>
</protein>
<keyword evidence="5" id="KW-1185">Reference proteome</keyword>
<evidence type="ECO:0000256" key="2">
    <source>
        <dbReference type="SAM" id="Phobius"/>
    </source>
</evidence>
<keyword evidence="2" id="KW-0472">Membrane</keyword>